<evidence type="ECO:0000313" key="1">
    <source>
        <dbReference type="EMBL" id="KAK7467850.1"/>
    </source>
</evidence>
<dbReference type="Proteomes" id="UP001519460">
    <property type="component" value="Unassembled WGS sequence"/>
</dbReference>
<accession>A0ABD0JAG0</accession>
<dbReference type="EMBL" id="JACVVK020000536">
    <property type="protein sequence ID" value="KAK7467850.1"/>
    <property type="molecule type" value="Genomic_DNA"/>
</dbReference>
<reference evidence="1 2" key="1">
    <citation type="journal article" date="2023" name="Sci. Data">
        <title>Genome assembly of the Korean intertidal mud-creeper Batillaria attramentaria.</title>
        <authorList>
            <person name="Patra A.K."/>
            <person name="Ho P.T."/>
            <person name="Jun S."/>
            <person name="Lee S.J."/>
            <person name="Kim Y."/>
            <person name="Won Y.J."/>
        </authorList>
    </citation>
    <scope>NUCLEOTIDE SEQUENCE [LARGE SCALE GENOMIC DNA]</scope>
    <source>
        <strain evidence="1">Wonlab-2016</strain>
    </source>
</reference>
<name>A0ABD0JAG0_9CAEN</name>
<dbReference type="AlphaFoldDB" id="A0ABD0JAG0"/>
<gene>
    <name evidence="1" type="ORF">BaRGS_00036921</name>
</gene>
<evidence type="ECO:0000313" key="2">
    <source>
        <dbReference type="Proteomes" id="UP001519460"/>
    </source>
</evidence>
<sequence>MSDAAVDTTRLLHAYVLLYFGFLRGEEQKEFEPQFNAVLKHRSVSVESKKRIAEMHQELRHKKMTKEGCDRKMILDLYVAVLPLLEAYTVLLESKEPLIHKLLDQQEKLIREFLVCFLMPEAFNDLSIKKICELDLAKNLQPKSDFFLGRAREFVSMHPKSATVRTFLEQTKNAYLTCAAYLLKRMPFLQCAQAIDPICRGHSPVLRKMEKLGDLMSVLLTEEERQTYSREWKNISTSPVDKDLCRNIMASWRTYNACLASQKEATAAVADTLKAPAPASAATKRKYSSMMDFVSKKARLDHAASQTKDTC</sequence>
<proteinExistence type="predicted"/>
<protein>
    <submittedName>
        <fullName evidence="1">Uncharacterized protein</fullName>
    </submittedName>
</protein>
<keyword evidence="2" id="KW-1185">Reference proteome</keyword>
<organism evidence="1 2">
    <name type="scientific">Batillaria attramentaria</name>
    <dbReference type="NCBI Taxonomy" id="370345"/>
    <lineage>
        <taxon>Eukaryota</taxon>
        <taxon>Metazoa</taxon>
        <taxon>Spiralia</taxon>
        <taxon>Lophotrochozoa</taxon>
        <taxon>Mollusca</taxon>
        <taxon>Gastropoda</taxon>
        <taxon>Caenogastropoda</taxon>
        <taxon>Sorbeoconcha</taxon>
        <taxon>Cerithioidea</taxon>
        <taxon>Batillariidae</taxon>
        <taxon>Batillaria</taxon>
    </lineage>
</organism>
<comment type="caution">
    <text evidence="1">The sequence shown here is derived from an EMBL/GenBank/DDBJ whole genome shotgun (WGS) entry which is preliminary data.</text>
</comment>